<evidence type="ECO:0000259" key="3">
    <source>
        <dbReference type="Pfam" id="PF13360"/>
    </source>
</evidence>
<protein>
    <submittedName>
        <fullName evidence="4">PQQ-binding-like beta-propeller repeat protein</fullName>
    </submittedName>
</protein>
<keyword evidence="5" id="KW-1185">Reference proteome</keyword>
<feature type="region of interest" description="Disordered" evidence="1">
    <location>
        <begin position="1"/>
        <end position="120"/>
    </location>
</feature>
<dbReference type="InterPro" id="IPR002372">
    <property type="entry name" value="PQQ_rpt_dom"/>
</dbReference>
<dbReference type="RefSeq" id="WP_390317465.1">
    <property type="nucleotide sequence ID" value="NZ_JBHSPB010000010.1"/>
</dbReference>
<keyword evidence="2" id="KW-0812">Transmembrane</keyword>
<feature type="region of interest" description="Disordered" evidence="1">
    <location>
        <begin position="155"/>
        <end position="177"/>
    </location>
</feature>
<evidence type="ECO:0000313" key="4">
    <source>
        <dbReference type="EMBL" id="MFC5722096.1"/>
    </source>
</evidence>
<feature type="compositionally biased region" description="Low complexity" evidence="1">
    <location>
        <begin position="86"/>
        <end position="110"/>
    </location>
</feature>
<comment type="caution">
    <text evidence="4">The sequence shown here is derived from an EMBL/GenBank/DDBJ whole genome shotgun (WGS) entry which is preliminary data.</text>
</comment>
<feature type="compositionally biased region" description="Pro residues" evidence="1">
    <location>
        <begin position="1"/>
        <end position="19"/>
    </location>
</feature>
<reference evidence="5" key="1">
    <citation type="journal article" date="2019" name="Int. J. Syst. Evol. Microbiol.">
        <title>The Global Catalogue of Microorganisms (GCM) 10K type strain sequencing project: providing services to taxonomists for standard genome sequencing and annotation.</title>
        <authorList>
            <consortium name="The Broad Institute Genomics Platform"/>
            <consortium name="The Broad Institute Genome Sequencing Center for Infectious Disease"/>
            <person name="Wu L."/>
            <person name="Ma J."/>
        </authorList>
    </citation>
    <scope>NUCLEOTIDE SEQUENCE [LARGE SCALE GENOMIC DNA]</scope>
    <source>
        <strain evidence="5">CGMCC 4.7304</strain>
    </source>
</reference>
<organism evidence="4 5">
    <name type="scientific">Streptomyces gamaensis</name>
    <dbReference type="NCBI Taxonomy" id="1763542"/>
    <lineage>
        <taxon>Bacteria</taxon>
        <taxon>Bacillati</taxon>
        <taxon>Actinomycetota</taxon>
        <taxon>Actinomycetes</taxon>
        <taxon>Kitasatosporales</taxon>
        <taxon>Streptomycetaceae</taxon>
        <taxon>Streptomyces</taxon>
    </lineage>
</organism>
<accession>A0ABW0Z049</accession>
<evidence type="ECO:0000313" key="5">
    <source>
        <dbReference type="Proteomes" id="UP001596083"/>
    </source>
</evidence>
<dbReference type="InterPro" id="IPR011047">
    <property type="entry name" value="Quinoprotein_ADH-like_sf"/>
</dbReference>
<keyword evidence="2" id="KW-1133">Transmembrane helix</keyword>
<keyword evidence="2" id="KW-0472">Membrane</keyword>
<proteinExistence type="predicted"/>
<evidence type="ECO:0000256" key="1">
    <source>
        <dbReference type="SAM" id="MobiDB-lite"/>
    </source>
</evidence>
<dbReference type="Proteomes" id="UP001596083">
    <property type="component" value="Unassembled WGS sequence"/>
</dbReference>
<gene>
    <name evidence="4" type="ORF">ACFP1Z_18175</name>
</gene>
<sequence>MSQPPQPPSQPPQGMPPEQPGGGFGAPNPSYGPPPAQPPAPPQGAPGAPGYGYPPPVAPPGYGYPQTPPPGGYGYPGQPGQPPQPGRFGPYGAPGQSPQPGAFGAPQAPYGTPPVPSGGGRRRLAVVVSAAAALVLLVGGGVWYALQGGDSEDRAGGTGGAASGNSGQDDSGGGKAAPKAAAGKLLFGVEQQEVPDQVNVNGMWATDKVVAKADVYKIVGYDFSGGRKWELPLDGAVCWATKVTDGKAVALVGDGKATNQPGDRKQYGGPCTQLVAFDVDKGEKLWQRSAKSGDQDITFQEVTIGGGTVAAGGTSGGAAWSLADGKELWKPKAGDDCKDAGYGGGGKLVAVRRCGAYDRPLVTVQTLDAASGGVRSSFRLPPGLNYPHIVSTDPLVVAVAAGDSTGNSASDFMVIDDSAKDGTLRAKISTGNGKYQPKCPSVEVEGCAKTAVTKDTLYLPTQQHASGNADQPGQVNEIVAFDLASGQTKGKTDGTPGSETIPLGTDADGYPVVYQNPTWNAGGRVLRIDPRTFRSAVLLKNADSTARTESSLSPGYQSAIWAGGRLFLGNHYATKSTAGMDKRYLMLAFGGE</sequence>
<feature type="compositionally biased region" description="Pro residues" evidence="1">
    <location>
        <begin position="30"/>
        <end position="44"/>
    </location>
</feature>
<evidence type="ECO:0000256" key="2">
    <source>
        <dbReference type="SAM" id="Phobius"/>
    </source>
</evidence>
<name>A0ABW0Z049_9ACTN</name>
<dbReference type="EMBL" id="JBHSPB010000010">
    <property type="protein sequence ID" value="MFC5722096.1"/>
    <property type="molecule type" value="Genomic_DNA"/>
</dbReference>
<feature type="domain" description="Pyrrolo-quinoline quinone repeat" evidence="3">
    <location>
        <begin position="206"/>
        <end position="330"/>
    </location>
</feature>
<dbReference type="SUPFAM" id="SSF50998">
    <property type="entry name" value="Quinoprotein alcohol dehydrogenase-like"/>
    <property type="match status" value="1"/>
</dbReference>
<feature type="transmembrane region" description="Helical" evidence="2">
    <location>
        <begin position="124"/>
        <end position="146"/>
    </location>
</feature>
<dbReference type="Pfam" id="PF13360">
    <property type="entry name" value="PQQ_2"/>
    <property type="match status" value="1"/>
</dbReference>